<feature type="domain" description="UBX" evidence="3">
    <location>
        <begin position="414"/>
        <end position="492"/>
    </location>
</feature>
<evidence type="ECO:0000313" key="5">
    <source>
        <dbReference type="Proteomes" id="UP001187192"/>
    </source>
</evidence>
<evidence type="ECO:0000256" key="2">
    <source>
        <dbReference type="SAM" id="MobiDB-lite"/>
    </source>
</evidence>
<dbReference type="InterPro" id="IPR009060">
    <property type="entry name" value="UBA-like_sf"/>
</dbReference>
<dbReference type="InterPro" id="IPR029071">
    <property type="entry name" value="Ubiquitin-like_domsf"/>
</dbReference>
<dbReference type="EMBL" id="BTGU01000632">
    <property type="protein sequence ID" value="GMN68503.1"/>
    <property type="molecule type" value="Genomic_DNA"/>
</dbReference>
<dbReference type="PROSITE" id="PS50330">
    <property type="entry name" value="UIM"/>
    <property type="match status" value="1"/>
</dbReference>
<name>A0AA88E779_FICCA</name>
<dbReference type="CDD" id="cd14351">
    <property type="entry name" value="UBA_Ubx1_like"/>
    <property type="match status" value="1"/>
</dbReference>
<dbReference type="SUPFAM" id="SSF54236">
    <property type="entry name" value="Ubiquitin-like"/>
    <property type="match status" value="1"/>
</dbReference>
<dbReference type="SUPFAM" id="SSF46934">
    <property type="entry name" value="UBA-like"/>
    <property type="match status" value="1"/>
</dbReference>
<evidence type="ECO:0000313" key="4">
    <source>
        <dbReference type="EMBL" id="GMN68503.1"/>
    </source>
</evidence>
<dbReference type="InterPro" id="IPR001012">
    <property type="entry name" value="UBX_dom"/>
</dbReference>
<dbReference type="GO" id="GO:0043130">
    <property type="term" value="F:ubiquitin binding"/>
    <property type="evidence" value="ECO:0007669"/>
    <property type="project" value="TreeGrafter"/>
</dbReference>
<dbReference type="Pfam" id="PF00789">
    <property type="entry name" value="UBX"/>
    <property type="match status" value="1"/>
</dbReference>
<dbReference type="AlphaFoldDB" id="A0AA88E779"/>
<dbReference type="Gene3D" id="3.10.20.90">
    <property type="entry name" value="Phosphatidylinositol 3-kinase Catalytic Subunit, Chain A, domain 1"/>
    <property type="match status" value="1"/>
</dbReference>
<sequence>MARPTRDEIETYMSITGASESLALQKLEEYGGNMNEAVNAHFSGTDIPVYYTHTFAYPPPAHVPQQNFIADNNESQVGRGLFPLLSAARSFRPSLLFDPNYRRDIINRIGAAGFAGRSSTQSPPGAVMGLPIEPNSRHEQPHHSVLRPNIGDDHISTEHSASHLDNNNVGDEMIQAAIIASKREAEMQDSSGFQEDDDFARAVSLSLKTAEQEEAVREQQVKYYSQEVETNRRSKKSVLLYTFVKTAPEDFKITFLIGSSSNNNGAQNVEEGQLLRKNSIHIAGNHPPRSDDAFPFEEWGGISSKDIDEALMLETALFGENSEGASNRSLNATQLQSGPEKRTDHDLQPVSRPSLLPLPEIRLLKEQQDAEYLASLLLDKKKEEESHKKMLNEVECERTLAAKKASLPSEPASDDQNAVTLLVRMPNGSRLGRRFLKSDKLQILFDFIDINGAVKPGTYRVVRSYPRRAFKVDDGLLTLSELGLTNKQEALFLELI</sequence>
<gene>
    <name evidence="4" type="ORF">TIFTF001_037560</name>
</gene>
<comment type="caution">
    <text evidence="4">The sequence shown here is derived from an EMBL/GenBank/DDBJ whole genome shotgun (WGS) entry which is preliminary data.</text>
</comment>
<dbReference type="InterPro" id="IPR003903">
    <property type="entry name" value="UIM_dom"/>
</dbReference>
<organism evidence="4 5">
    <name type="scientific">Ficus carica</name>
    <name type="common">Common fig</name>
    <dbReference type="NCBI Taxonomy" id="3494"/>
    <lineage>
        <taxon>Eukaryota</taxon>
        <taxon>Viridiplantae</taxon>
        <taxon>Streptophyta</taxon>
        <taxon>Embryophyta</taxon>
        <taxon>Tracheophyta</taxon>
        <taxon>Spermatophyta</taxon>
        <taxon>Magnoliopsida</taxon>
        <taxon>eudicotyledons</taxon>
        <taxon>Gunneridae</taxon>
        <taxon>Pentapetalae</taxon>
        <taxon>rosids</taxon>
        <taxon>fabids</taxon>
        <taxon>Rosales</taxon>
        <taxon>Moraceae</taxon>
        <taxon>Ficeae</taxon>
        <taxon>Ficus</taxon>
    </lineage>
</organism>
<dbReference type="Proteomes" id="UP001187192">
    <property type="component" value="Unassembled WGS sequence"/>
</dbReference>
<protein>
    <recommendedName>
        <fullName evidence="3">UBX domain-containing protein</fullName>
    </recommendedName>
</protein>
<accession>A0AA88E779</accession>
<dbReference type="PROSITE" id="PS50033">
    <property type="entry name" value="UBX"/>
    <property type="match status" value="1"/>
</dbReference>
<dbReference type="SMART" id="SM00726">
    <property type="entry name" value="UIM"/>
    <property type="match status" value="2"/>
</dbReference>
<evidence type="ECO:0000259" key="3">
    <source>
        <dbReference type="PROSITE" id="PS50033"/>
    </source>
</evidence>
<evidence type="ECO:0000256" key="1">
    <source>
        <dbReference type="ARBA" id="ARBA00022786"/>
    </source>
</evidence>
<dbReference type="SMART" id="SM00166">
    <property type="entry name" value="UBX"/>
    <property type="match status" value="1"/>
</dbReference>
<keyword evidence="1" id="KW-0833">Ubl conjugation pathway</keyword>
<keyword evidence="5" id="KW-1185">Reference proteome</keyword>
<proteinExistence type="predicted"/>
<reference evidence="4" key="1">
    <citation type="submission" date="2023-07" db="EMBL/GenBank/DDBJ databases">
        <title>draft genome sequence of fig (Ficus carica).</title>
        <authorList>
            <person name="Takahashi T."/>
            <person name="Nishimura K."/>
        </authorList>
    </citation>
    <scope>NUCLEOTIDE SEQUENCE</scope>
</reference>
<feature type="compositionally biased region" description="Polar residues" evidence="2">
    <location>
        <begin position="323"/>
        <end position="337"/>
    </location>
</feature>
<dbReference type="Pfam" id="PF14555">
    <property type="entry name" value="UBA_4"/>
    <property type="match status" value="1"/>
</dbReference>
<feature type="region of interest" description="Disordered" evidence="2">
    <location>
        <begin position="323"/>
        <end position="352"/>
    </location>
</feature>
<dbReference type="InterPro" id="IPR050730">
    <property type="entry name" value="UBX_domain-protein"/>
</dbReference>
<dbReference type="PANTHER" id="PTHR23322">
    <property type="entry name" value="FAS-ASSOCIATED PROTEIN"/>
    <property type="match status" value="1"/>
</dbReference>
<dbReference type="CDD" id="cd01767">
    <property type="entry name" value="UBX"/>
    <property type="match status" value="1"/>
</dbReference>
<dbReference type="PANTHER" id="PTHR23322:SF55">
    <property type="entry name" value="PLANT UBX DOMAIN-CONTAINING PROTEIN 9"/>
    <property type="match status" value="1"/>
</dbReference>